<dbReference type="Proteomes" id="UP001595952">
    <property type="component" value="Unassembled WGS sequence"/>
</dbReference>
<keyword evidence="2" id="KW-1185">Reference proteome</keyword>
<name>A0ABV9I5Y0_9DEIO</name>
<protein>
    <submittedName>
        <fullName evidence="1">Uncharacterized protein</fullName>
    </submittedName>
</protein>
<dbReference type="RefSeq" id="WP_380060805.1">
    <property type="nucleotide sequence ID" value="NZ_JBHSEI010000002.1"/>
</dbReference>
<gene>
    <name evidence="1" type="ORF">ACFO0D_05400</name>
</gene>
<comment type="caution">
    <text evidence="1">The sequence shown here is derived from an EMBL/GenBank/DDBJ whole genome shotgun (WGS) entry which is preliminary data.</text>
</comment>
<reference evidence="2" key="1">
    <citation type="journal article" date="2019" name="Int. J. Syst. Evol. Microbiol.">
        <title>The Global Catalogue of Microorganisms (GCM) 10K type strain sequencing project: providing services to taxonomists for standard genome sequencing and annotation.</title>
        <authorList>
            <consortium name="The Broad Institute Genomics Platform"/>
            <consortium name="The Broad Institute Genome Sequencing Center for Infectious Disease"/>
            <person name="Wu L."/>
            <person name="Ma J."/>
        </authorList>
    </citation>
    <scope>NUCLEOTIDE SEQUENCE [LARGE SCALE GENOMIC DNA]</scope>
    <source>
        <strain evidence="2">CCUG 55995</strain>
    </source>
</reference>
<evidence type="ECO:0000313" key="2">
    <source>
        <dbReference type="Proteomes" id="UP001595952"/>
    </source>
</evidence>
<evidence type="ECO:0000313" key="1">
    <source>
        <dbReference type="EMBL" id="MFC4637772.1"/>
    </source>
</evidence>
<sequence>MRETRNRRSGLVSLRYDLAEFLDLAGRLRPEMHGELHRACVVFMRGTLGLPFTGKQVHDLAAYGRTILQWHLDVRGLHEAHLKDTPHDRIGFVWQWRHPTRANTWTVVKVTDAMLCSLIGQDPDAYRDQQAHLWESARAYNESMDALEESPASSVPGGWAGA</sequence>
<proteinExistence type="predicted"/>
<organism evidence="1 2">
    <name type="scientific">Deinococcus hohokamensis</name>
    <dbReference type="NCBI Taxonomy" id="309883"/>
    <lineage>
        <taxon>Bacteria</taxon>
        <taxon>Thermotogati</taxon>
        <taxon>Deinococcota</taxon>
        <taxon>Deinococci</taxon>
        <taxon>Deinococcales</taxon>
        <taxon>Deinococcaceae</taxon>
        <taxon>Deinococcus</taxon>
    </lineage>
</organism>
<accession>A0ABV9I5Y0</accession>
<dbReference type="EMBL" id="JBHSEI010000002">
    <property type="protein sequence ID" value="MFC4637772.1"/>
    <property type="molecule type" value="Genomic_DNA"/>
</dbReference>